<evidence type="ECO:0000256" key="4">
    <source>
        <dbReference type="ARBA" id="ARBA00023136"/>
    </source>
</evidence>
<feature type="transmembrane region" description="Helical" evidence="5">
    <location>
        <begin position="136"/>
        <end position="154"/>
    </location>
</feature>
<feature type="transmembrane region" description="Helical" evidence="5">
    <location>
        <begin position="106"/>
        <end position="124"/>
    </location>
</feature>
<evidence type="ECO:0000256" key="1">
    <source>
        <dbReference type="ARBA" id="ARBA00004651"/>
    </source>
</evidence>
<dbReference type="InterPro" id="IPR050475">
    <property type="entry name" value="Prenyltransferase_related"/>
</dbReference>
<feature type="transmembrane region" description="Helical" evidence="5">
    <location>
        <begin position="83"/>
        <end position="100"/>
    </location>
</feature>
<dbReference type="InterPro" id="IPR000537">
    <property type="entry name" value="UbiA_prenyltransferase"/>
</dbReference>
<feature type="transmembrane region" description="Helical" evidence="5">
    <location>
        <begin position="36"/>
        <end position="54"/>
    </location>
</feature>
<dbReference type="EMBL" id="EU559699">
    <property type="protein sequence ID" value="ACD50072.1"/>
    <property type="molecule type" value="Genomic_DNA"/>
</dbReference>
<dbReference type="Gene3D" id="1.10.357.140">
    <property type="entry name" value="UbiA prenyltransferase"/>
    <property type="match status" value="1"/>
</dbReference>
<evidence type="ECO:0000313" key="6">
    <source>
        <dbReference type="EMBL" id="ACD50072.1"/>
    </source>
</evidence>
<sequence length="299" mass="32591">MFSSLSGFARFISVERGFMLFMISVGASFLTAETAVWSSALFLGLIAFCIWSAADSINNVFDVELDVLSDPLRAEFTKRLGKVGLIIVFVFTGLSLALGAATMMPLVFLFVALGLVFGVLYSVPPFRLRKTRYKPVVNFTVGAVPVMIVAAYFGVSSFSVVSLVVLIGVTTAVNSLWEDLADYASDFASGARTVPVMFGFRVGLLFTVAMGYAMIPLMVLVGVFFELPLLYYVALSVLAVFISLRLIQKRQILLSAIEVDSKHLFGLGETLARDFVVIAIMFTLTLMLSSLLKIPNVLF</sequence>
<keyword evidence="3 5" id="KW-1133">Transmembrane helix</keyword>
<evidence type="ECO:0000256" key="5">
    <source>
        <dbReference type="SAM" id="Phobius"/>
    </source>
</evidence>
<evidence type="ECO:0000256" key="3">
    <source>
        <dbReference type="ARBA" id="ARBA00022989"/>
    </source>
</evidence>
<evidence type="ECO:0000256" key="2">
    <source>
        <dbReference type="ARBA" id="ARBA00022692"/>
    </source>
</evidence>
<feature type="transmembrane region" description="Helical" evidence="5">
    <location>
        <begin position="160"/>
        <end position="177"/>
    </location>
</feature>
<dbReference type="AlphaFoldDB" id="B2YI68"/>
<feature type="transmembrane region" description="Helical" evidence="5">
    <location>
        <begin position="229"/>
        <end position="247"/>
    </location>
</feature>
<protein>
    <submittedName>
        <fullName evidence="6">Bacteriochlorophyll/chlorophyll synthetase</fullName>
    </submittedName>
</protein>
<accession>B2YI68</accession>
<dbReference type="Pfam" id="PF01040">
    <property type="entry name" value="UbiA"/>
    <property type="match status" value="1"/>
</dbReference>
<dbReference type="PANTHER" id="PTHR42723">
    <property type="entry name" value="CHLOROPHYLL SYNTHASE"/>
    <property type="match status" value="1"/>
</dbReference>
<proteinExistence type="predicted"/>
<feature type="transmembrane region" description="Helical" evidence="5">
    <location>
        <begin position="198"/>
        <end position="223"/>
    </location>
</feature>
<dbReference type="GO" id="GO:0005886">
    <property type="term" value="C:plasma membrane"/>
    <property type="evidence" value="ECO:0007669"/>
    <property type="project" value="UniProtKB-SubCell"/>
</dbReference>
<comment type="subcellular location">
    <subcellularLocation>
        <location evidence="1">Cell membrane</location>
        <topology evidence="1">Multi-pass membrane protein</topology>
    </subcellularLocation>
</comment>
<dbReference type="GO" id="GO:0016765">
    <property type="term" value="F:transferase activity, transferring alkyl or aryl (other than methyl) groups"/>
    <property type="evidence" value="ECO:0007669"/>
    <property type="project" value="InterPro"/>
</dbReference>
<keyword evidence="4 5" id="KW-0472">Membrane</keyword>
<reference evidence="6" key="1">
    <citation type="journal article" date="2009" name="ISME J.">
        <title>An uncultivated crenarchaeota contains functional bacteriochlorophyll a synthase.</title>
        <authorList>
            <person name="Meng J."/>
            <person name="Wang F."/>
            <person name="Wang F."/>
            <person name="Zheng Y."/>
            <person name="Peng X."/>
            <person name="Zhou H."/>
            <person name="Xiao X."/>
        </authorList>
    </citation>
    <scope>NUCLEOTIDE SEQUENCE</scope>
</reference>
<dbReference type="InterPro" id="IPR044878">
    <property type="entry name" value="UbiA_sf"/>
</dbReference>
<organism evidence="6">
    <name type="scientific">uncultured crenarchaeote MCG</name>
    <dbReference type="NCBI Taxonomy" id="529375"/>
    <lineage>
        <taxon>Archaea</taxon>
        <taxon>Thermoproteota</taxon>
        <taxon>environmental samples</taxon>
    </lineage>
</organism>
<feature type="transmembrane region" description="Helical" evidence="5">
    <location>
        <begin position="271"/>
        <end position="292"/>
    </location>
</feature>
<keyword evidence="2 5" id="KW-0812">Transmembrane</keyword>
<name>B2YI68_9CREN</name>
<dbReference type="PANTHER" id="PTHR42723:SF1">
    <property type="entry name" value="CHLOROPHYLL SYNTHASE, CHLOROPLASTIC"/>
    <property type="match status" value="1"/>
</dbReference>